<evidence type="ECO:0000313" key="6">
    <source>
        <dbReference type="Proteomes" id="UP000251431"/>
    </source>
</evidence>
<evidence type="ECO:0000313" key="5">
    <source>
        <dbReference type="EMBL" id="SPU00579.1"/>
    </source>
</evidence>
<dbReference type="Proteomes" id="UP000251431">
    <property type="component" value="Unassembled WGS sequence"/>
</dbReference>
<reference evidence="5 6" key="1">
    <citation type="submission" date="2018-06" db="EMBL/GenBank/DDBJ databases">
        <authorList>
            <consortium name="Pathogen Informatics"/>
            <person name="Doyle S."/>
        </authorList>
    </citation>
    <scope>NUCLEOTIDE SEQUENCE [LARGE SCALE GENOMIC DNA]</scope>
    <source>
        <strain evidence="5 6">NCTC7582</strain>
    </source>
</reference>
<dbReference type="RefSeq" id="WP_048390198.1">
    <property type="nucleotide sequence ID" value="NZ_CP181080.1"/>
</dbReference>
<dbReference type="PANTHER" id="PTHR43537:SF5">
    <property type="entry name" value="UXU OPERON TRANSCRIPTIONAL REGULATOR"/>
    <property type="match status" value="1"/>
</dbReference>
<dbReference type="PROSITE" id="PS50949">
    <property type="entry name" value="HTH_GNTR"/>
    <property type="match status" value="1"/>
</dbReference>
<protein>
    <submittedName>
        <fullName evidence="5">GntR family transcriptional regulator</fullName>
    </submittedName>
</protein>
<keyword evidence="3" id="KW-0804">Transcription</keyword>
<dbReference type="CDD" id="cd07377">
    <property type="entry name" value="WHTH_GntR"/>
    <property type="match status" value="1"/>
</dbReference>
<dbReference type="InterPro" id="IPR036388">
    <property type="entry name" value="WH-like_DNA-bd_sf"/>
</dbReference>
<organism evidence="5 6">
    <name type="scientific">Lysinibacillus capsici</name>
    <dbReference type="NCBI Taxonomy" id="2115968"/>
    <lineage>
        <taxon>Bacteria</taxon>
        <taxon>Bacillati</taxon>
        <taxon>Bacillota</taxon>
        <taxon>Bacilli</taxon>
        <taxon>Bacillales</taxon>
        <taxon>Bacillaceae</taxon>
        <taxon>Lysinibacillus</taxon>
    </lineage>
</organism>
<dbReference type="AlphaFoldDB" id="A0A2X0XNQ4"/>
<name>A0A2X0XNQ4_9BACI</name>
<dbReference type="Pfam" id="PF00392">
    <property type="entry name" value="GntR"/>
    <property type="match status" value="1"/>
</dbReference>
<proteinExistence type="predicted"/>
<keyword evidence="2" id="KW-0238">DNA-binding</keyword>
<dbReference type="InterPro" id="IPR000524">
    <property type="entry name" value="Tscrpt_reg_HTH_GntR"/>
</dbReference>
<dbReference type="PRINTS" id="PR00035">
    <property type="entry name" value="HTHGNTR"/>
</dbReference>
<dbReference type="GO" id="GO:0003677">
    <property type="term" value="F:DNA binding"/>
    <property type="evidence" value="ECO:0007669"/>
    <property type="project" value="UniProtKB-KW"/>
</dbReference>
<gene>
    <name evidence="5" type="primary">lutR_3</name>
    <name evidence="5" type="ORF">NCTC7582_03377</name>
</gene>
<evidence type="ECO:0000256" key="1">
    <source>
        <dbReference type="ARBA" id="ARBA00023015"/>
    </source>
</evidence>
<dbReference type="SMART" id="SM00895">
    <property type="entry name" value="FCD"/>
    <property type="match status" value="1"/>
</dbReference>
<evidence type="ECO:0000259" key="4">
    <source>
        <dbReference type="PROSITE" id="PS50949"/>
    </source>
</evidence>
<dbReference type="EMBL" id="UAQE01000001">
    <property type="protein sequence ID" value="SPU00579.1"/>
    <property type="molecule type" value="Genomic_DNA"/>
</dbReference>
<dbReference type="InterPro" id="IPR011711">
    <property type="entry name" value="GntR_C"/>
</dbReference>
<sequence>MELRKIRPKKIYEEVSEILHEKIRAGVLKPGDRLDSVEQLAEQLQVSRSAVREALSALKAMGLIEIKQGSGTFVKSVPAHQLDFPLSTAMLTNKQDIAHLLEVRKIIEVGAAGRAALQRTDQDIQAMVQILEDMKQAHGDGELGEKADYQFHAAISNASQNPLLTTILDQISGLMIETMKETRRIWLYSQKTTSEQLYDEHMQIFLAIKQQNEELAKHAMASHLSNVEKVLLQYFETTESNSH</sequence>
<dbReference type="SUPFAM" id="SSF46785">
    <property type="entry name" value="Winged helix' DNA-binding domain"/>
    <property type="match status" value="1"/>
</dbReference>
<dbReference type="GO" id="GO:0003700">
    <property type="term" value="F:DNA-binding transcription factor activity"/>
    <property type="evidence" value="ECO:0007669"/>
    <property type="project" value="InterPro"/>
</dbReference>
<dbReference type="PANTHER" id="PTHR43537">
    <property type="entry name" value="TRANSCRIPTIONAL REGULATOR, GNTR FAMILY"/>
    <property type="match status" value="1"/>
</dbReference>
<feature type="domain" description="HTH gntR-type" evidence="4">
    <location>
        <begin position="9"/>
        <end position="77"/>
    </location>
</feature>
<evidence type="ECO:0000256" key="3">
    <source>
        <dbReference type="ARBA" id="ARBA00023163"/>
    </source>
</evidence>
<evidence type="ECO:0000256" key="2">
    <source>
        <dbReference type="ARBA" id="ARBA00023125"/>
    </source>
</evidence>
<dbReference type="SMART" id="SM00345">
    <property type="entry name" value="HTH_GNTR"/>
    <property type="match status" value="1"/>
</dbReference>
<dbReference type="InterPro" id="IPR008920">
    <property type="entry name" value="TF_FadR/GntR_C"/>
</dbReference>
<dbReference type="SUPFAM" id="SSF48008">
    <property type="entry name" value="GntR ligand-binding domain-like"/>
    <property type="match status" value="1"/>
</dbReference>
<dbReference type="Gene3D" id="1.10.10.10">
    <property type="entry name" value="Winged helix-like DNA-binding domain superfamily/Winged helix DNA-binding domain"/>
    <property type="match status" value="1"/>
</dbReference>
<dbReference type="Gene3D" id="1.20.120.530">
    <property type="entry name" value="GntR ligand-binding domain-like"/>
    <property type="match status" value="1"/>
</dbReference>
<dbReference type="InterPro" id="IPR036390">
    <property type="entry name" value="WH_DNA-bd_sf"/>
</dbReference>
<dbReference type="STRING" id="1421.A2J09_04600"/>
<accession>A0A2X0XNQ4</accession>
<keyword evidence="1" id="KW-0805">Transcription regulation</keyword>
<dbReference type="Pfam" id="PF07729">
    <property type="entry name" value="FCD"/>
    <property type="match status" value="1"/>
</dbReference>